<feature type="non-terminal residue" evidence="1">
    <location>
        <position position="1"/>
    </location>
</feature>
<gene>
    <name evidence="1" type="ORF">GRX66_10130</name>
</gene>
<keyword evidence="2" id="KW-1185">Reference proteome</keyword>
<reference evidence="1 2" key="1">
    <citation type="submission" date="2019-12" db="EMBL/GenBank/DDBJ databases">
        <title>Isolation and characterization of three novel carbon monoxide-oxidizing members of Halobacteria from salione crusts and soils.</title>
        <authorList>
            <person name="Myers M.R."/>
            <person name="King G.M."/>
        </authorList>
    </citation>
    <scope>NUCLEOTIDE SEQUENCE [LARGE SCALE GENOMIC DNA]</scope>
    <source>
        <strain evidence="1 2">PCN9</strain>
    </source>
</reference>
<evidence type="ECO:0000313" key="2">
    <source>
        <dbReference type="Proteomes" id="UP000471521"/>
    </source>
</evidence>
<sequence>LCQIGTERALEAAAEYADDRSYIVETEAAKAADALEDDAAEAAA</sequence>
<comment type="caution">
    <text evidence="1">The sequence shown here is derived from an EMBL/GenBank/DDBJ whole genome shotgun (WGS) entry which is preliminary data.</text>
</comment>
<dbReference type="EMBL" id="WUUU01000073">
    <property type="protein sequence ID" value="MXR20943.1"/>
    <property type="molecule type" value="Genomic_DNA"/>
</dbReference>
<proteinExistence type="predicted"/>
<dbReference type="AlphaFoldDB" id="A0A6B0SN39"/>
<dbReference type="Proteomes" id="UP000471521">
    <property type="component" value="Unassembled WGS sequence"/>
</dbReference>
<accession>A0A6B0SN39</accession>
<organism evidence="1 2">
    <name type="scientific">Halobacterium bonnevillei</name>
    <dbReference type="NCBI Taxonomy" id="2692200"/>
    <lineage>
        <taxon>Archaea</taxon>
        <taxon>Methanobacteriati</taxon>
        <taxon>Methanobacteriota</taxon>
        <taxon>Stenosarchaea group</taxon>
        <taxon>Halobacteria</taxon>
        <taxon>Halobacteriales</taxon>
        <taxon>Halobacteriaceae</taxon>
        <taxon>Halobacterium</taxon>
    </lineage>
</organism>
<protein>
    <submittedName>
        <fullName evidence="1">HEAT repeat domain-containing protein</fullName>
    </submittedName>
</protein>
<name>A0A6B0SN39_9EURY</name>
<evidence type="ECO:0000313" key="1">
    <source>
        <dbReference type="EMBL" id="MXR20943.1"/>
    </source>
</evidence>